<dbReference type="AlphaFoldDB" id="A0A843AGB2"/>
<accession>A0A843AGB2</accession>
<proteinExistence type="predicted"/>
<comment type="caution">
    <text evidence="1">The sequence shown here is derived from an EMBL/GenBank/DDBJ whole genome shotgun (WGS) entry which is preliminary data.</text>
</comment>
<evidence type="ECO:0000313" key="2">
    <source>
        <dbReference type="Proteomes" id="UP000658733"/>
    </source>
</evidence>
<gene>
    <name evidence="1" type="ORF">ISP01_01895</name>
</gene>
<dbReference type="EMBL" id="JADIIN010000017">
    <property type="protein sequence ID" value="MBF4468136.1"/>
    <property type="molecule type" value="Genomic_DNA"/>
</dbReference>
<protein>
    <submittedName>
        <fullName evidence="1">Uncharacterized protein</fullName>
    </submittedName>
</protein>
<organism evidence="1 2">
    <name type="scientific">Methanobrevibacter arboriphilus</name>
    <dbReference type="NCBI Taxonomy" id="39441"/>
    <lineage>
        <taxon>Archaea</taxon>
        <taxon>Methanobacteriati</taxon>
        <taxon>Methanobacteriota</taxon>
        <taxon>Methanomada group</taxon>
        <taxon>Methanobacteria</taxon>
        <taxon>Methanobacteriales</taxon>
        <taxon>Methanobacteriaceae</taxon>
        <taxon>Methanobrevibacter</taxon>
    </lineage>
</organism>
<sequence length="740" mass="85601">MEKDDLNEIDSKMISEAEKIKTHYNKDKIDILDFYPKMELKIPYTGTNTTTPNSIKPYQLLPFFNTVIVDILPLKSENSFEKYYGMSVEEIIELEKKGKLALKLAGKYIDYENLENNYLDPILNLKPYSSYWINIKYGELVNDKFHEELEDIENLFKNKEFDFGNYLSMEMGMVDPIVIASSDLISEGNPYYEHIGNDDLYKEITKNNFSKLSNSGYSNINKFLKQTLELGKGRLDWAFTYSHIYSSLLSDPIFNSLNGTNMTNYHLKDLLNDLILRTETKELKNGLLSQSGEILEYDIGKLLNDSVSIPLVLNLEESLDYYYDGAKKALVSLENSIREKNKEEIIDISNELNENLRESGKIAEGMRKYTEVIPNVVENISVAVGMVGEIGGVLTDDPQIKPIMETMEYGGQALEIFSQTETFQKGIGKLVKINKQDHVVYLYDNYDNLPSNIKNIPQKFTVLNGTSFNDNIGKKYDYYDYIYQKIPITRILIDITTNSVTYGGYSFEIDSEDSADKEKILAMLNKQKEKYFPDEAMRLFVKDSLLYGEAYIKKTEIEENGNKFFEIELINPKFIREIIRNGKIIGYNVKDKNNNEYHLKKENIISQKPSKAISVIEKYIAYYDLIYPPNLIMKNNRPKMINDKIWDLLDKCGKIQDKYKECKIGLLEALEMTVYLDNFYVQGVILGMLGHLCIRHGKIEKGYGYYKKGLNTIENHIYSDTMKKLKADLNSNIEKYCKKN</sequence>
<name>A0A843AGB2_METAZ</name>
<reference evidence="1" key="1">
    <citation type="submission" date="2020-10" db="EMBL/GenBank/DDBJ databases">
        <title>Dehalococcoides mccartyi of a TCE/Cr reducing biochatode.</title>
        <authorList>
            <person name="Matturro B."/>
        </authorList>
    </citation>
    <scope>NUCLEOTIDE SEQUENCE</scope>
    <source>
        <strain evidence="1">Bin4</strain>
    </source>
</reference>
<dbReference type="RefSeq" id="WP_278521870.1">
    <property type="nucleotide sequence ID" value="NZ_JADIIN010000017.1"/>
</dbReference>
<evidence type="ECO:0000313" key="1">
    <source>
        <dbReference type="EMBL" id="MBF4468136.1"/>
    </source>
</evidence>
<dbReference type="Proteomes" id="UP000658733">
    <property type="component" value="Unassembled WGS sequence"/>
</dbReference>